<comment type="caution">
    <text evidence="2">The sequence shown here is derived from an EMBL/GenBank/DDBJ whole genome shotgun (WGS) entry which is preliminary data.</text>
</comment>
<dbReference type="EMBL" id="JAGSNF010000012">
    <property type="protein sequence ID" value="MBR7743517.1"/>
    <property type="molecule type" value="Genomic_DNA"/>
</dbReference>
<dbReference type="Pfam" id="PF14345">
    <property type="entry name" value="GDYXXLXY"/>
    <property type="match status" value="1"/>
</dbReference>
<keyword evidence="1" id="KW-0472">Membrane</keyword>
<evidence type="ECO:0000313" key="2">
    <source>
        <dbReference type="EMBL" id="MBR7743517.1"/>
    </source>
</evidence>
<name>A0A941DBW2_9MICO</name>
<evidence type="ECO:0000313" key="3">
    <source>
        <dbReference type="Proteomes" id="UP000677016"/>
    </source>
</evidence>
<sequence length="158" mass="16749">MTPPTSRRVLRLAVALVVQALLVGVAVWAPLSARLTGDEIRLRVAPFDPVDPFRGAYVDLDYSDLPSPEGEGEGAAFVPLTRSGDVWVGGPVTRTRPEGGPYLACDDASWRLSCGIESLFLPQDEARAMEDAVRGGTAVAVLRVDGRGHAALLGVEPD</sequence>
<accession>A0A941DBW2</accession>
<dbReference type="InterPro" id="IPR025833">
    <property type="entry name" value="GDYXXLXY"/>
</dbReference>
<gene>
    <name evidence="2" type="ORF">KC207_09475</name>
</gene>
<protein>
    <submittedName>
        <fullName evidence="2">GDYXXLXY domain-containing protein</fullName>
    </submittedName>
</protein>
<evidence type="ECO:0000256" key="1">
    <source>
        <dbReference type="SAM" id="Phobius"/>
    </source>
</evidence>
<reference evidence="2" key="1">
    <citation type="submission" date="2021-04" db="EMBL/GenBank/DDBJ databases">
        <title>Phycicoccus avicenniae sp. nov., a novel endophytic actinomycetes isolated from branch of Avicennia mariana.</title>
        <authorList>
            <person name="Tuo L."/>
        </authorList>
    </citation>
    <scope>NUCLEOTIDE SEQUENCE</scope>
    <source>
        <strain evidence="2">BSK3Z-2</strain>
    </source>
</reference>
<proteinExistence type="predicted"/>
<dbReference type="Proteomes" id="UP000677016">
    <property type="component" value="Unassembled WGS sequence"/>
</dbReference>
<organism evidence="2 3">
    <name type="scientific">Phycicoccus avicenniae</name>
    <dbReference type="NCBI Taxonomy" id="2828860"/>
    <lineage>
        <taxon>Bacteria</taxon>
        <taxon>Bacillati</taxon>
        <taxon>Actinomycetota</taxon>
        <taxon>Actinomycetes</taxon>
        <taxon>Micrococcales</taxon>
        <taxon>Intrasporangiaceae</taxon>
        <taxon>Phycicoccus</taxon>
    </lineage>
</organism>
<keyword evidence="3" id="KW-1185">Reference proteome</keyword>
<keyword evidence="1" id="KW-0812">Transmembrane</keyword>
<feature type="transmembrane region" description="Helical" evidence="1">
    <location>
        <begin position="12"/>
        <end position="31"/>
    </location>
</feature>
<keyword evidence="1" id="KW-1133">Transmembrane helix</keyword>
<dbReference type="RefSeq" id="WP_211602772.1">
    <property type="nucleotide sequence ID" value="NZ_JAGSNF010000012.1"/>
</dbReference>
<dbReference type="AlphaFoldDB" id="A0A941DBW2"/>